<comment type="pathway">
    <text evidence="9">Carbohydrate biosynthesis; D-glycero-D-manno-heptose 7-phosphate biosynthesis; D-glycero-alpha-D-manno-heptose 7-phosphate and D-glycero-beta-D-manno-heptose 7-phosphate from sedoheptulose 7-phosphate: step 1/1.</text>
</comment>
<organism evidence="11 12">
    <name type="scientific">Desulfosarcina widdelii</name>
    <dbReference type="NCBI Taxonomy" id="947919"/>
    <lineage>
        <taxon>Bacteria</taxon>
        <taxon>Pseudomonadati</taxon>
        <taxon>Thermodesulfobacteriota</taxon>
        <taxon>Desulfobacteria</taxon>
        <taxon>Desulfobacterales</taxon>
        <taxon>Desulfosarcinaceae</taxon>
        <taxon>Desulfosarcina</taxon>
    </lineage>
</organism>
<comment type="miscellaneous">
    <text evidence="9">The reaction produces a racemic mixture of D-glycero-alpha-D-manno-heptose 7-phosphate and D-glycero-beta-D-manno-heptose 7-phosphate.</text>
</comment>
<feature type="binding site" evidence="9">
    <location>
        <position position="165"/>
    </location>
    <ligand>
        <name>substrate</name>
    </ligand>
</feature>
<evidence type="ECO:0000256" key="6">
    <source>
        <dbReference type="ARBA" id="ARBA00022833"/>
    </source>
</evidence>
<evidence type="ECO:0000259" key="10">
    <source>
        <dbReference type="PROSITE" id="PS51464"/>
    </source>
</evidence>
<proteinExistence type="inferred from homology"/>
<dbReference type="EC" id="5.3.1.28" evidence="9"/>
<dbReference type="InterPro" id="IPR001347">
    <property type="entry name" value="SIS_dom"/>
</dbReference>
<dbReference type="OrthoDB" id="9810929at2"/>
<dbReference type="SUPFAM" id="SSF53697">
    <property type="entry name" value="SIS domain"/>
    <property type="match status" value="1"/>
</dbReference>
<dbReference type="InterPro" id="IPR046348">
    <property type="entry name" value="SIS_dom_sf"/>
</dbReference>
<keyword evidence="12" id="KW-1185">Reference proteome</keyword>
<feature type="binding site" evidence="9">
    <location>
        <position position="165"/>
    </location>
    <ligand>
        <name>Zn(2+)</name>
        <dbReference type="ChEBI" id="CHEBI:29105"/>
    </ligand>
</feature>
<dbReference type="Pfam" id="PF13580">
    <property type="entry name" value="SIS_2"/>
    <property type="match status" value="1"/>
</dbReference>
<dbReference type="InterPro" id="IPR004515">
    <property type="entry name" value="Phosphoheptose_Isoase"/>
</dbReference>
<keyword evidence="7 9" id="KW-0413">Isomerase</keyword>
<evidence type="ECO:0000256" key="3">
    <source>
        <dbReference type="ARBA" id="ARBA00009894"/>
    </source>
</evidence>
<keyword evidence="6 9" id="KW-0862">Zinc</keyword>
<dbReference type="InterPro" id="IPR035461">
    <property type="entry name" value="GmhA/DiaA"/>
</dbReference>
<keyword evidence="5 9" id="KW-0479">Metal-binding</keyword>
<dbReference type="Gene3D" id="3.40.50.10490">
    <property type="entry name" value="Glucose-6-phosphate isomerase like protein, domain 1"/>
    <property type="match status" value="1"/>
</dbReference>
<dbReference type="GO" id="GO:0097367">
    <property type="term" value="F:carbohydrate derivative binding"/>
    <property type="evidence" value="ECO:0007669"/>
    <property type="project" value="InterPro"/>
</dbReference>
<comment type="subcellular location">
    <subcellularLocation>
        <location evidence="2 9">Cytoplasm</location>
    </subcellularLocation>
</comment>
<comment type="catalytic activity">
    <reaction evidence="1 9">
        <text>2 D-sedoheptulose 7-phosphate = D-glycero-alpha-D-manno-heptose 7-phosphate + D-glycero-beta-D-manno-heptose 7-phosphate</text>
        <dbReference type="Rhea" id="RHEA:27489"/>
        <dbReference type="ChEBI" id="CHEBI:57483"/>
        <dbReference type="ChEBI" id="CHEBI:60203"/>
        <dbReference type="ChEBI" id="CHEBI:60204"/>
        <dbReference type="EC" id="5.3.1.28"/>
    </reaction>
</comment>
<accession>A0A5K7ZDT7</accession>
<dbReference type="PROSITE" id="PS51464">
    <property type="entry name" value="SIS"/>
    <property type="match status" value="1"/>
</dbReference>
<keyword evidence="8 9" id="KW-0119">Carbohydrate metabolism</keyword>
<dbReference type="PANTHER" id="PTHR30390:SF6">
    <property type="entry name" value="DNAA INITIATOR-ASSOCIATING PROTEIN DIAA"/>
    <property type="match status" value="1"/>
</dbReference>
<evidence type="ECO:0000256" key="4">
    <source>
        <dbReference type="ARBA" id="ARBA00022490"/>
    </source>
</evidence>
<reference evidence="11 12" key="1">
    <citation type="submission" date="2019-11" db="EMBL/GenBank/DDBJ databases">
        <title>Comparative genomics of hydrocarbon-degrading Desulfosarcina strains.</title>
        <authorList>
            <person name="Watanabe M."/>
            <person name="Kojima H."/>
            <person name="Fukui M."/>
        </authorList>
    </citation>
    <scope>NUCLEOTIDE SEQUENCE [LARGE SCALE GENOMIC DNA]</scope>
    <source>
        <strain evidence="11 12">PP31</strain>
    </source>
</reference>
<evidence type="ECO:0000256" key="8">
    <source>
        <dbReference type="ARBA" id="ARBA00023277"/>
    </source>
</evidence>
<dbReference type="AlphaFoldDB" id="A0A5K7ZDT7"/>
<evidence type="ECO:0000313" key="11">
    <source>
        <dbReference type="EMBL" id="BBO79308.1"/>
    </source>
</evidence>
<feature type="binding site" evidence="9">
    <location>
        <begin position="113"/>
        <end position="115"/>
    </location>
    <ligand>
        <name>substrate</name>
    </ligand>
</feature>
<evidence type="ECO:0000256" key="5">
    <source>
        <dbReference type="ARBA" id="ARBA00022723"/>
    </source>
</evidence>
<evidence type="ECO:0000256" key="2">
    <source>
        <dbReference type="ARBA" id="ARBA00004496"/>
    </source>
</evidence>
<dbReference type="NCBIfam" id="TIGR00441">
    <property type="entry name" value="gmhA"/>
    <property type="match status" value="1"/>
</dbReference>
<feature type="binding site" evidence="9">
    <location>
        <begin position="87"/>
        <end position="88"/>
    </location>
    <ligand>
        <name>substrate</name>
    </ligand>
</feature>
<evidence type="ECO:0000256" key="7">
    <source>
        <dbReference type="ARBA" id="ARBA00023235"/>
    </source>
</evidence>
<comment type="function">
    <text evidence="9">Catalyzes the isomerization of sedoheptulose 7-phosphate in D-glycero-D-manno-heptose 7-phosphate.</text>
</comment>
<gene>
    <name evidence="9 11" type="primary">gmhA</name>
    <name evidence="11" type="ORF">DSCW_67250</name>
</gene>
<feature type="domain" description="SIS" evidence="10">
    <location>
        <begin position="30"/>
        <end position="188"/>
    </location>
</feature>
<dbReference type="InterPro" id="IPR050099">
    <property type="entry name" value="SIS_GmhA/DiaA_subfam"/>
</dbReference>
<dbReference type="UniPathway" id="UPA00041">
    <property type="reaction ID" value="UER00436"/>
</dbReference>
<feature type="binding site" evidence="9">
    <location>
        <position position="58"/>
    </location>
    <ligand>
        <name>Zn(2+)</name>
        <dbReference type="ChEBI" id="CHEBI:29105"/>
    </ligand>
</feature>
<keyword evidence="4 9" id="KW-0963">Cytoplasm</keyword>
<name>A0A5K7ZDT7_9BACT</name>
<dbReference type="GO" id="GO:0008968">
    <property type="term" value="F:D-sedoheptulose 7-phosphate isomerase activity"/>
    <property type="evidence" value="ECO:0007669"/>
    <property type="project" value="UniProtKB-UniRule"/>
</dbReference>
<evidence type="ECO:0000313" key="12">
    <source>
        <dbReference type="Proteomes" id="UP000427769"/>
    </source>
</evidence>
<dbReference type="HAMAP" id="MF_00067">
    <property type="entry name" value="GmhA"/>
    <property type="match status" value="1"/>
</dbReference>
<feature type="binding site" evidence="9">
    <location>
        <begin position="45"/>
        <end position="47"/>
    </location>
    <ligand>
        <name>substrate</name>
    </ligand>
</feature>
<dbReference type="EMBL" id="AP021875">
    <property type="protein sequence ID" value="BBO79308.1"/>
    <property type="molecule type" value="Genomic_DNA"/>
</dbReference>
<protein>
    <recommendedName>
        <fullName evidence="9">Phosphoheptose isomerase</fullName>
        <ecNumber evidence="9">5.3.1.28</ecNumber>
    </recommendedName>
    <alternativeName>
        <fullName evidence="9">Sedoheptulose 7-phosphate isomerase</fullName>
    </alternativeName>
</protein>
<feature type="binding site" evidence="9">
    <location>
        <position position="58"/>
    </location>
    <ligand>
        <name>substrate</name>
    </ligand>
</feature>
<dbReference type="GO" id="GO:0008270">
    <property type="term" value="F:zinc ion binding"/>
    <property type="evidence" value="ECO:0007669"/>
    <property type="project" value="UniProtKB-UniRule"/>
</dbReference>
<feature type="binding site" evidence="9">
    <location>
        <position position="54"/>
    </location>
    <ligand>
        <name>Zn(2+)</name>
        <dbReference type="ChEBI" id="CHEBI:29105"/>
    </ligand>
</feature>
<comment type="cofactor">
    <cofactor evidence="9">
        <name>Zn(2+)</name>
        <dbReference type="ChEBI" id="CHEBI:29105"/>
    </cofactor>
    <text evidence="9">Binds 1 zinc ion per subunit.</text>
</comment>
<dbReference type="RefSeq" id="WP_155307849.1">
    <property type="nucleotide sequence ID" value="NZ_AP021875.1"/>
</dbReference>
<evidence type="ECO:0000256" key="1">
    <source>
        <dbReference type="ARBA" id="ARBA00000348"/>
    </source>
</evidence>
<dbReference type="CDD" id="cd05006">
    <property type="entry name" value="SIS_GmhA"/>
    <property type="match status" value="1"/>
</dbReference>
<dbReference type="Proteomes" id="UP000427769">
    <property type="component" value="Chromosome"/>
</dbReference>
<comment type="similarity">
    <text evidence="3 9">Belongs to the SIS family. GmhA subfamily.</text>
</comment>
<sequence>MLDTMIDAHIRCLQGLKSMASGLENAGAAMLQCLLGGGKLMICGNGGSASDAQHFAAEIVGRFEKERRAYPAVALSTDTSILTAVGNDYGYDEVFARQVEGLGRPGDILIGISTSGGSENVVRAVQCARGMSMPTIGLLGKDGGVLKELVDRAIVVENDTTARIQEAHIFILHYWAGLIERGLIGDGENRESAS</sequence>
<dbReference type="GO" id="GO:2001061">
    <property type="term" value="P:D-glycero-D-manno-heptose 7-phosphate biosynthetic process"/>
    <property type="evidence" value="ECO:0007669"/>
    <property type="project" value="UniProtKB-UniPathway"/>
</dbReference>
<feature type="binding site" evidence="9">
    <location>
        <position position="118"/>
    </location>
    <ligand>
        <name>substrate</name>
    </ligand>
</feature>
<feature type="binding site" evidence="9">
    <location>
        <position position="173"/>
    </location>
    <ligand>
        <name>Zn(2+)</name>
        <dbReference type="ChEBI" id="CHEBI:29105"/>
    </ligand>
</feature>
<dbReference type="GO" id="GO:0005975">
    <property type="term" value="P:carbohydrate metabolic process"/>
    <property type="evidence" value="ECO:0007669"/>
    <property type="project" value="UniProtKB-UniRule"/>
</dbReference>
<dbReference type="KEGG" id="dwd:DSCW_67250"/>
<dbReference type="GO" id="GO:0005737">
    <property type="term" value="C:cytoplasm"/>
    <property type="evidence" value="ECO:0007669"/>
    <property type="project" value="UniProtKB-SubCell"/>
</dbReference>
<dbReference type="PANTHER" id="PTHR30390">
    <property type="entry name" value="SEDOHEPTULOSE 7-PHOSPHATE ISOMERASE / DNAA INITIATOR-ASSOCIATING FACTOR FOR REPLICATION INITIATION"/>
    <property type="match status" value="1"/>
</dbReference>
<evidence type="ECO:0000256" key="9">
    <source>
        <dbReference type="HAMAP-Rule" id="MF_00067"/>
    </source>
</evidence>